<dbReference type="Pfam" id="PF02588">
    <property type="entry name" value="YitT_membrane"/>
    <property type="match status" value="1"/>
</dbReference>
<accession>A0A177L6T9</accession>
<evidence type="ECO:0008006" key="9">
    <source>
        <dbReference type="Google" id="ProtNLM"/>
    </source>
</evidence>
<dbReference type="InterPro" id="IPR051461">
    <property type="entry name" value="UPF0750_membrane"/>
</dbReference>
<evidence type="ECO:0000256" key="5">
    <source>
        <dbReference type="ARBA" id="ARBA00023136"/>
    </source>
</evidence>
<dbReference type="STRING" id="29332.AWH48_01395"/>
<evidence type="ECO:0000256" key="2">
    <source>
        <dbReference type="ARBA" id="ARBA00022475"/>
    </source>
</evidence>
<gene>
    <name evidence="7" type="ORF">AWH49_16295</name>
</gene>
<dbReference type="PANTHER" id="PTHR33545:SF5">
    <property type="entry name" value="UPF0750 MEMBRANE PROTEIN YITT"/>
    <property type="match status" value="1"/>
</dbReference>
<keyword evidence="2" id="KW-1003">Cell membrane</keyword>
<feature type="transmembrane region" description="Helical" evidence="6">
    <location>
        <begin position="100"/>
        <end position="123"/>
    </location>
</feature>
<feature type="transmembrane region" description="Helical" evidence="6">
    <location>
        <begin position="143"/>
        <end position="165"/>
    </location>
</feature>
<dbReference type="RefSeq" id="WP_063966063.1">
    <property type="nucleotide sequence ID" value="NZ_JBCNAN010000031.1"/>
</dbReference>
<feature type="transmembrane region" description="Helical" evidence="6">
    <location>
        <begin position="171"/>
        <end position="190"/>
    </location>
</feature>
<dbReference type="Proteomes" id="UP000076935">
    <property type="component" value="Unassembled WGS sequence"/>
</dbReference>
<keyword evidence="4 6" id="KW-1133">Transmembrane helix</keyword>
<evidence type="ECO:0000313" key="8">
    <source>
        <dbReference type="Proteomes" id="UP000076935"/>
    </source>
</evidence>
<dbReference type="GO" id="GO:0005886">
    <property type="term" value="C:plasma membrane"/>
    <property type="evidence" value="ECO:0007669"/>
    <property type="project" value="UniProtKB-SubCell"/>
</dbReference>
<keyword evidence="5 6" id="KW-0472">Membrane</keyword>
<name>A0A177L6T9_9BACI</name>
<dbReference type="AlphaFoldDB" id="A0A177L6T9"/>
<feature type="transmembrane region" description="Helical" evidence="6">
    <location>
        <begin position="7"/>
        <end position="28"/>
    </location>
</feature>
<feature type="transmembrane region" description="Helical" evidence="6">
    <location>
        <begin position="40"/>
        <end position="65"/>
    </location>
</feature>
<dbReference type="InterPro" id="IPR003740">
    <property type="entry name" value="YitT"/>
</dbReference>
<evidence type="ECO:0000256" key="4">
    <source>
        <dbReference type="ARBA" id="ARBA00022989"/>
    </source>
</evidence>
<feature type="transmembrane region" description="Helical" evidence="6">
    <location>
        <begin position="72"/>
        <end position="94"/>
    </location>
</feature>
<reference evidence="7 8" key="1">
    <citation type="submission" date="2016-01" db="EMBL/GenBank/DDBJ databases">
        <title>Investigation of taxonomic status of Bacillus aminovorans.</title>
        <authorList>
            <person name="Verma A."/>
            <person name="Pal Y."/>
            <person name="Krishnamurthi S."/>
        </authorList>
    </citation>
    <scope>NUCLEOTIDE SEQUENCE [LARGE SCALE GENOMIC DNA]</scope>
    <source>
        <strain evidence="7 8">DSM 1314</strain>
    </source>
</reference>
<evidence type="ECO:0000256" key="1">
    <source>
        <dbReference type="ARBA" id="ARBA00004651"/>
    </source>
</evidence>
<organism evidence="7 8">
    <name type="scientific">Domibacillus aminovorans</name>
    <dbReference type="NCBI Taxonomy" id="29332"/>
    <lineage>
        <taxon>Bacteria</taxon>
        <taxon>Bacillati</taxon>
        <taxon>Bacillota</taxon>
        <taxon>Bacilli</taxon>
        <taxon>Bacillales</taxon>
        <taxon>Bacillaceae</taxon>
        <taxon>Domibacillus</taxon>
    </lineage>
</organism>
<dbReference type="EMBL" id="LQWY01000038">
    <property type="protein sequence ID" value="OAH60421.1"/>
    <property type="molecule type" value="Genomic_DNA"/>
</dbReference>
<sequence>MPFLHKTISITIGSFLLGIGVNVFLVPYELLDGGTIGIGLILHYLTGIKIGFVVIIMSIPIFMLAWIYNRAYFYNSLHGMMFSSFIIDVLYPLHSLGTNLYLAPLTNAVIGGIFVGSGIGLMLRFDTSIGGTDLLGQMFARHLNMNPGIMIFLLDFFIVFTGSIIFLKGSPFLSCLTVCCVGIMTSLFSIKNKAVK</sequence>
<comment type="caution">
    <text evidence="7">The sequence shown here is derived from an EMBL/GenBank/DDBJ whole genome shotgun (WGS) entry which is preliminary data.</text>
</comment>
<dbReference type="PANTHER" id="PTHR33545">
    <property type="entry name" value="UPF0750 MEMBRANE PROTEIN YITT-RELATED"/>
    <property type="match status" value="1"/>
</dbReference>
<protein>
    <recommendedName>
        <fullName evidence="9">YitT family protein</fullName>
    </recommendedName>
</protein>
<evidence type="ECO:0000256" key="3">
    <source>
        <dbReference type="ARBA" id="ARBA00022692"/>
    </source>
</evidence>
<proteinExistence type="predicted"/>
<keyword evidence="8" id="KW-1185">Reference proteome</keyword>
<comment type="subcellular location">
    <subcellularLocation>
        <location evidence="1">Cell membrane</location>
        <topology evidence="1">Multi-pass membrane protein</topology>
    </subcellularLocation>
</comment>
<keyword evidence="3 6" id="KW-0812">Transmembrane</keyword>
<evidence type="ECO:0000313" key="7">
    <source>
        <dbReference type="EMBL" id="OAH60421.1"/>
    </source>
</evidence>
<evidence type="ECO:0000256" key="6">
    <source>
        <dbReference type="SAM" id="Phobius"/>
    </source>
</evidence>